<dbReference type="Gene3D" id="3.40.50.300">
    <property type="entry name" value="P-loop containing nucleotide triphosphate hydrolases"/>
    <property type="match status" value="1"/>
</dbReference>
<reference evidence="3 4" key="1">
    <citation type="submission" date="2014-02" db="EMBL/GenBank/DDBJ databases">
        <title>The genome sequence of Colletotrichum salicis CBS 607.94.</title>
        <authorList>
            <person name="Baroncelli R."/>
            <person name="Thon M.R."/>
        </authorList>
    </citation>
    <scope>NUCLEOTIDE SEQUENCE [LARGE SCALE GENOMIC DNA]</scope>
    <source>
        <strain evidence="3 4">CBS 607.94</strain>
    </source>
</reference>
<dbReference type="InterPro" id="IPR003959">
    <property type="entry name" value="ATPase_AAA_core"/>
</dbReference>
<dbReference type="Pfam" id="PF22942">
    <property type="entry name" value="DUF7025"/>
    <property type="match status" value="1"/>
</dbReference>
<dbReference type="PANTHER" id="PTHR46411">
    <property type="entry name" value="FAMILY ATPASE, PUTATIVE-RELATED"/>
    <property type="match status" value="1"/>
</dbReference>
<dbReference type="OrthoDB" id="10042665at2759"/>
<dbReference type="GO" id="GO:0005524">
    <property type="term" value="F:ATP binding"/>
    <property type="evidence" value="ECO:0007669"/>
    <property type="project" value="InterPro"/>
</dbReference>
<dbReference type="EMBL" id="JFFI01002145">
    <property type="protein sequence ID" value="KXH42017.1"/>
    <property type="molecule type" value="Genomic_DNA"/>
</dbReference>
<dbReference type="GO" id="GO:0016887">
    <property type="term" value="F:ATP hydrolysis activity"/>
    <property type="evidence" value="ECO:0007669"/>
    <property type="project" value="InterPro"/>
</dbReference>
<feature type="region of interest" description="Disordered" evidence="1">
    <location>
        <begin position="94"/>
        <end position="120"/>
    </location>
</feature>
<sequence>MKDFKPTFPISLSLCGGVVLNVAVIRCGICIQISERNLTRKNAASTSGIEVEPVMEALKAESQAWDSFKVGVYARREEHERHAIEVLVGEPDVRKKEHRPAERKGQTVTTKKFAGGSQLPGQAPVAERIRINSTHIIKVLEKIRGKSLTSEDGAVVIIRPFRVLAYYSDQIQQTFRELESRFATQSETGAIAENVSSEVTGTTILSSRAGTVQNEIADARDPAADEEGNKMAYLASDDCQKINFADLWYLFKSRDEVVSRARRQVFRVIKVTSPPHKAVSPWPNFTKAAKSEELPVTITCVFIDLDGKQLGLVTCDFHVKRFKGEKLVTALDLYPLRFIREDAHGKPENDWKLVFNSIMDSTQEATAEANSCSAACCVRENVHADSYVEARRKDDYIAGLIPQDKFTEPSISIFPRNLADIRTSENVVPDEDLLIMSYRVFGYVLRSRKWDIGTKDKNLEGGAVGEGEDGDDGGVSMKQSVLVLPDGHKKMVKSLVAQHFRDKESATANTDQADIVRGKGKDLIILLHGAPGVGKTTTAEGIAELFEKPLFQITCGDLGTTASEVEKALETHFALASRWGCILLLDEADVFLAARTPQDFIRNGLVAGVSAFNVTGVVDS</sequence>
<dbReference type="InterPro" id="IPR027417">
    <property type="entry name" value="P-loop_NTPase"/>
</dbReference>
<accession>A0A135T1L9</accession>
<comment type="caution">
    <text evidence="3">The sequence shown here is derived from an EMBL/GenBank/DDBJ whole genome shotgun (WGS) entry which is preliminary data.</text>
</comment>
<evidence type="ECO:0000256" key="1">
    <source>
        <dbReference type="SAM" id="MobiDB-lite"/>
    </source>
</evidence>
<dbReference type="InterPro" id="IPR003593">
    <property type="entry name" value="AAA+_ATPase"/>
</dbReference>
<keyword evidence="4" id="KW-1185">Reference proteome</keyword>
<dbReference type="SUPFAM" id="SSF52540">
    <property type="entry name" value="P-loop containing nucleoside triphosphate hydrolases"/>
    <property type="match status" value="1"/>
</dbReference>
<evidence type="ECO:0000259" key="2">
    <source>
        <dbReference type="SMART" id="SM00382"/>
    </source>
</evidence>
<dbReference type="STRING" id="1209931.A0A135T1L9"/>
<gene>
    <name evidence="3" type="ORF">CSAL01_08094</name>
</gene>
<dbReference type="SMART" id="SM00382">
    <property type="entry name" value="AAA"/>
    <property type="match status" value="1"/>
</dbReference>
<dbReference type="Pfam" id="PF00004">
    <property type="entry name" value="AAA"/>
    <property type="match status" value="1"/>
</dbReference>
<feature type="compositionally biased region" description="Basic and acidic residues" evidence="1">
    <location>
        <begin position="94"/>
        <end position="105"/>
    </location>
</feature>
<organism evidence="3 4">
    <name type="scientific">Colletotrichum salicis</name>
    <dbReference type="NCBI Taxonomy" id="1209931"/>
    <lineage>
        <taxon>Eukaryota</taxon>
        <taxon>Fungi</taxon>
        <taxon>Dikarya</taxon>
        <taxon>Ascomycota</taxon>
        <taxon>Pezizomycotina</taxon>
        <taxon>Sordariomycetes</taxon>
        <taxon>Hypocreomycetidae</taxon>
        <taxon>Glomerellales</taxon>
        <taxon>Glomerellaceae</taxon>
        <taxon>Colletotrichum</taxon>
        <taxon>Colletotrichum acutatum species complex</taxon>
    </lineage>
</organism>
<protein>
    <recommendedName>
        <fullName evidence="2">AAA+ ATPase domain-containing protein</fullName>
    </recommendedName>
</protein>
<proteinExistence type="predicted"/>
<feature type="domain" description="AAA+ ATPase" evidence="2">
    <location>
        <begin position="521"/>
        <end position="619"/>
    </location>
</feature>
<evidence type="ECO:0000313" key="4">
    <source>
        <dbReference type="Proteomes" id="UP000070121"/>
    </source>
</evidence>
<evidence type="ECO:0000313" key="3">
    <source>
        <dbReference type="EMBL" id="KXH42017.1"/>
    </source>
</evidence>
<dbReference type="InterPro" id="IPR054289">
    <property type="entry name" value="DUF7025"/>
</dbReference>
<dbReference type="PANTHER" id="PTHR46411:SF2">
    <property type="entry name" value="AAA+ ATPASE DOMAIN-CONTAINING PROTEIN"/>
    <property type="match status" value="1"/>
</dbReference>
<dbReference type="Proteomes" id="UP000070121">
    <property type="component" value="Unassembled WGS sequence"/>
</dbReference>
<name>A0A135T1L9_9PEZI</name>
<feature type="region of interest" description="Disordered" evidence="1">
    <location>
        <begin position="457"/>
        <end position="477"/>
    </location>
</feature>
<dbReference type="AlphaFoldDB" id="A0A135T1L9"/>